<organism evidence="2 3">
    <name type="scientific">Oculimacula yallundae</name>
    <dbReference type="NCBI Taxonomy" id="86028"/>
    <lineage>
        <taxon>Eukaryota</taxon>
        <taxon>Fungi</taxon>
        <taxon>Dikarya</taxon>
        <taxon>Ascomycota</taxon>
        <taxon>Pezizomycotina</taxon>
        <taxon>Leotiomycetes</taxon>
        <taxon>Helotiales</taxon>
        <taxon>Ploettnerulaceae</taxon>
        <taxon>Oculimacula</taxon>
    </lineage>
</organism>
<dbReference type="Gene3D" id="3.40.50.11350">
    <property type="match status" value="1"/>
</dbReference>
<dbReference type="Proteomes" id="UP001595075">
    <property type="component" value="Unassembled WGS sequence"/>
</dbReference>
<evidence type="ECO:0000256" key="1">
    <source>
        <dbReference type="SAM" id="Phobius"/>
    </source>
</evidence>
<accession>A0ABR4C7F7</accession>
<reference evidence="2 3" key="1">
    <citation type="journal article" date="2024" name="Commun. Biol.">
        <title>Comparative genomic analysis of thermophilic fungi reveals convergent evolutionary adaptations and gene losses.</title>
        <authorList>
            <person name="Steindorff A.S."/>
            <person name="Aguilar-Pontes M.V."/>
            <person name="Robinson A.J."/>
            <person name="Andreopoulos B."/>
            <person name="LaButti K."/>
            <person name="Kuo A."/>
            <person name="Mondo S."/>
            <person name="Riley R."/>
            <person name="Otillar R."/>
            <person name="Haridas S."/>
            <person name="Lipzen A."/>
            <person name="Grimwood J."/>
            <person name="Schmutz J."/>
            <person name="Clum A."/>
            <person name="Reid I.D."/>
            <person name="Moisan M.C."/>
            <person name="Butler G."/>
            <person name="Nguyen T.T.M."/>
            <person name="Dewar K."/>
            <person name="Conant G."/>
            <person name="Drula E."/>
            <person name="Henrissat B."/>
            <person name="Hansel C."/>
            <person name="Singer S."/>
            <person name="Hutchinson M.I."/>
            <person name="de Vries R.P."/>
            <person name="Natvig D.O."/>
            <person name="Powell A.J."/>
            <person name="Tsang A."/>
            <person name="Grigoriev I.V."/>
        </authorList>
    </citation>
    <scope>NUCLEOTIDE SEQUENCE [LARGE SCALE GENOMIC DNA]</scope>
    <source>
        <strain evidence="2 3">CBS 494.80</strain>
    </source>
</reference>
<dbReference type="CDD" id="cd11296">
    <property type="entry name" value="O-FucT_like"/>
    <property type="match status" value="1"/>
</dbReference>
<name>A0ABR4C7F7_9HELO</name>
<protein>
    <submittedName>
        <fullName evidence="2">Uncharacterized protein</fullName>
    </submittedName>
</protein>
<keyword evidence="1" id="KW-1133">Transmembrane helix</keyword>
<keyword evidence="1" id="KW-0812">Transmembrane</keyword>
<comment type="caution">
    <text evidence="2">The sequence shown here is derived from an EMBL/GenBank/DDBJ whole genome shotgun (WGS) entry which is preliminary data.</text>
</comment>
<evidence type="ECO:0000313" key="2">
    <source>
        <dbReference type="EMBL" id="KAL2065577.1"/>
    </source>
</evidence>
<evidence type="ECO:0000313" key="3">
    <source>
        <dbReference type="Proteomes" id="UP001595075"/>
    </source>
</evidence>
<gene>
    <name evidence="2" type="ORF">VTL71DRAFT_3247</name>
</gene>
<keyword evidence="1" id="KW-0472">Membrane</keyword>
<feature type="transmembrane region" description="Helical" evidence="1">
    <location>
        <begin position="12"/>
        <end position="30"/>
    </location>
</feature>
<keyword evidence="3" id="KW-1185">Reference proteome</keyword>
<dbReference type="EMBL" id="JAZHXI010000012">
    <property type="protein sequence ID" value="KAL2065577.1"/>
    <property type="molecule type" value="Genomic_DNA"/>
</dbReference>
<sequence>MALQLSYGVPRRYAALAIIILGTLWLWLAFDRPYNLPSYSSWDKHSDAPSVNHTPPVNHTSPAVSSFRTITDAFDFAPVKSESIKSVCDETQWNQSIVFKCDASVGGIGNIRNSILNCVRYAISAGAGLVIPTIVMRDEDNISIIRTGVNTEMSFMFDTQHFVESLKLSCPSLRLYPSVTDVENYELAPPAIKLMPEELVEGKIPATGIEQPQNWRGQFYRRLTIFPKTEAAAPYIVELGRSYLIYPIYSDGEGFALSFGSILKIRADARRLATKVLQILSEKYKFEADLTQPILKNSFFGVHLRTEKDAIEAWTTNDWVYSRFNTQAKLYLEQAPRSSPSVIYVASGNLTEIARFAANATAINLPVTTKSDLLTGSDLEELNALAWDQQALVDFLVMHKAADFAGIGHSSFAWNVALRRHTFTEERQHLDGPQMLSDELSQIYGKIRNYPEYAACLWP</sequence>
<proteinExistence type="predicted"/>